<comment type="pathway">
    <text evidence="3">Sphingolipid metabolism.</text>
</comment>
<dbReference type="GO" id="GO:0050291">
    <property type="term" value="F:sphingosine N-acyltransferase activity"/>
    <property type="evidence" value="ECO:0007669"/>
    <property type="project" value="InterPro"/>
</dbReference>
<accession>A0A7M6DR90</accession>
<feature type="transmembrane region" description="Helical" evidence="9">
    <location>
        <begin position="106"/>
        <end position="124"/>
    </location>
</feature>
<dbReference type="GO" id="GO:0016020">
    <property type="term" value="C:membrane"/>
    <property type="evidence" value="ECO:0007669"/>
    <property type="project" value="UniProtKB-SubCell"/>
</dbReference>
<reference evidence="11" key="1">
    <citation type="submission" date="2021-01" db="UniProtKB">
        <authorList>
            <consortium name="EnsemblMetazoa"/>
        </authorList>
    </citation>
    <scope>IDENTIFICATION</scope>
</reference>
<dbReference type="AlphaFoldDB" id="A0A7M6DR90"/>
<dbReference type="UniPathway" id="UPA00222"/>
<proteinExistence type="predicted"/>
<feature type="transmembrane region" description="Helical" evidence="9">
    <location>
        <begin position="229"/>
        <end position="247"/>
    </location>
</feature>
<evidence type="ECO:0000256" key="1">
    <source>
        <dbReference type="ARBA" id="ARBA00004141"/>
    </source>
</evidence>
<dbReference type="SMART" id="SM00724">
    <property type="entry name" value="TLC"/>
    <property type="match status" value="1"/>
</dbReference>
<evidence type="ECO:0000313" key="12">
    <source>
        <dbReference type="Proteomes" id="UP000594262"/>
    </source>
</evidence>
<dbReference type="InterPro" id="IPR006634">
    <property type="entry name" value="TLC-dom"/>
</dbReference>
<keyword evidence="6 7" id="KW-0472">Membrane</keyword>
<comment type="pathway">
    <text evidence="2">Lipid metabolism; sphingolipid metabolism.</text>
</comment>
<dbReference type="OrthoDB" id="537032at2759"/>
<name>A0A7M6DR90_9CNID</name>
<evidence type="ECO:0000256" key="4">
    <source>
        <dbReference type="ARBA" id="ARBA00022692"/>
    </source>
</evidence>
<evidence type="ECO:0000313" key="11">
    <source>
        <dbReference type="EnsemblMetazoa" id="CLYHEMP023807.1"/>
    </source>
</evidence>
<dbReference type="PANTHER" id="PTHR12560:SF58">
    <property type="entry name" value="CERAMIDE SYNTHASE 1"/>
    <property type="match status" value="1"/>
</dbReference>
<dbReference type="PIRSF" id="PIRSF005225">
    <property type="entry name" value="LAG1_LAC1"/>
    <property type="match status" value="1"/>
</dbReference>
<evidence type="ECO:0000256" key="6">
    <source>
        <dbReference type="ARBA" id="ARBA00023136"/>
    </source>
</evidence>
<evidence type="ECO:0000256" key="8">
    <source>
        <dbReference type="SAM" id="MobiDB-lite"/>
    </source>
</evidence>
<evidence type="ECO:0000256" key="3">
    <source>
        <dbReference type="ARBA" id="ARBA00004991"/>
    </source>
</evidence>
<organism evidence="11 12">
    <name type="scientific">Clytia hemisphaerica</name>
    <dbReference type="NCBI Taxonomy" id="252671"/>
    <lineage>
        <taxon>Eukaryota</taxon>
        <taxon>Metazoa</taxon>
        <taxon>Cnidaria</taxon>
        <taxon>Hydrozoa</taxon>
        <taxon>Hydroidolina</taxon>
        <taxon>Leptothecata</taxon>
        <taxon>Obeliida</taxon>
        <taxon>Clytiidae</taxon>
        <taxon>Clytia</taxon>
    </lineage>
</organism>
<dbReference type="Pfam" id="PF03798">
    <property type="entry name" value="TRAM_LAG1_CLN8"/>
    <property type="match status" value="1"/>
</dbReference>
<feature type="domain" description="TLC" evidence="10">
    <location>
        <begin position="95"/>
        <end position="309"/>
    </location>
</feature>
<evidence type="ECO:0000259" key="10">
    <source>
        <dbReference type="PROSITE" id="PS50922"/>
    </source>
</evidence>
<feature type="transmembrane region" description="Helical" evidence="9">
    <location>
        <begin position="279"/>
        <end position="305"/>
    </location>
</feature>
<feature type="region of interest" description="Disordered" evidence="8">
    <location>
        <begin position="324"/>
        <end position="350"/>
    </location>
</feature>
<dbReference type="Proteomes" id="UP000594262">
    <property type="component" value="Unplaced"/>
</dbReference>
<evidence type="ECO:0000256" key="7">
    <source>
        <dbReference type="PROSITE-ProRule" id="PRU00205"/>
    </source>
</evidence>
<feature type="transmembrane region" description="Helical" evidence="9">
    <location>
        <begin position="149"/>
        <end position="172"/>
    </location>
</feature>
<keyword evidence="4 7" id="KW-0812">Transmembrane</keyword>
<sequence length="350" mass="41047">MASKMKIRDNPNENYTLFEMANLSWEILKEEWYERGPTQHFLSDFQQDVMNYSQITQNDILAVIFVTFLFTIHRFVLTKLILRPISRYVGFSPKDDVKFSESSCKLFYYSLLYAFEYYLVIYKYPELRYNVTSHWADLTPTSIVPNDILALYIIEAGFYFHSIYATLFVDAWKKDSIAMLIHHALANGLILFSLCFRYHRIGLIVLYLHDVADIFLESSKIVLCFKNKFPNKVLETLSIVGFFGFTFSWFWSRLFLYPQIVLFSTGFIARTMLPEANFYFLFNVMLWSLMCLNVWWFHFILALVYRIATGQTKGVEDTREYVSEKENGAAHHVKNGDATNGSANKKQKAS</sequence>
<feature type="transmembrane region" description="Helical" evidence="9">
    <location>
        <begin position="184"/>
        <end position="209"/>
    </location>
</feature>
<feature type="transmembrane region" description="Helical" evidence="9">
    <location>
        <begin position="60"/>
        <end position="77"/>
    </location>
</feature>
<protein>
    <recommendedName>
        <fullName evidence="10">TLC domain-containing protein</fullName>
    </recommendedName>
</protein>
<dbReference type="EnsemblMetazoa" id="CLYHEMT023807.1">
    <property type="protein sequence ID" value="CLYHEMP023807.1"/>
    <property type="gene ID" value="CLYHEMG023807"/>
</dbReference>
<keyword evidence="5 9" id="KW-1133">Transmembrane helix</keyword>
<dbReference type="RefSeq" id="XP_066910803.1">
    <property type="nucleotide sequence ID" value="XM_067054702.1"/>
</dbReference>
<keyword evidence="12" id="KW-1185">Reference proteome</keyword>
<dbReference type="PROSITE" id="PS50922">
    <property type="entry name" value="TLC"/>
    <property type="match status" value="1"/>
</dbReference>
<dbReference type="GeneID" id="136798116"/>
<comment type="subcellular location">
    <subcellularLocation>
        <location evidence="1">Membrane</location>
        <topology evidence="1">Multi-pass membrane protein</topology>
    </subcellularLocation>
</comment>
<evidence type="ECO:0000256" key="2">
    <source>
        <dbReference type="ARBA" id="ARBA00004760"/>
    </source>
</evidence>
<dbReference type="InterPro" id="IPR016439">
    <property type="entry name" value="Lag1/Lac1-like"/>
</dbReference>
<dbReference type="GO" id="GO:0046513">
    <property type="term" value="P:ceramide biosynthetic process"/>
    <property type="evidence" value="ECO:0007669"/>
    <property type="project" value="InterPro"/>
</dbReference>
<dbReference type="PANTHER" id="PTHR12560">
    <property type="entry name" value="LONGEVITY ASSURANCE FACTOR 1 LAG1"/>
    <property type="match status" value="1"/>
</dbReference>
<evidence type="ECO:0000256" key="5">
    <source>
        <dbReference type="ARBA" id="ARBA00022989"/>
    </source>
</evidence>
<evidence type="ECO:0000256" key="9">
    <source>
        <dbReference type="SAM" id="Phobius"/>
    </source>
</evidence>